<reference evidence="4 5" key="1">
    <citation type="submission" date="2019-05" db="EMBL/GenBank/DDBJ databases">
        <title>Emergence of the Ug99 lineage of the wheat stem rust pathogen through somatic hybridization.</title>
        <authorList>
            <person name="Li F."/>
            <person name="Upadhyaya N.M."/>
            <person name="Sperschneider J."/>
            <person name="Matny O."/>
            <person name="Nguyen-Phuc H."/>
            <person name="Mago R."/>
            <person name="Raley C."/>
            <person name="Miller M.E."/>
            <person name="Silverstein K.A.T."/>
            <person name="Henningsen E."/>
            <person name="Hirsch C.D."/>
            <person name="Visser B."/>
            <person name="Pretorius Z.A."/>
            <person name="Steffenson B.J."/>
            <person name="Schwessinger B."/>
            <person name="Dodds P.N."/>
            <person name="Figueroa M."/>
        </authorList>
    </citation>
    <scope>NUCLEOTIDE SEQUENCE [LARGE SCALE GENOMIC DNA]</scope>
    <source>
        <strain evidence="4 5">Ug99</strain>
    </source>
</reference>
<dbReference type="Proteomes" id="UP000325313">
    <property type="component" value="Unassembled WGS sequence"/>
</dbReference>
<keyword evidence="2" id="KW-0119">Carbohydrate metabolism</keyword>
<dbReference type="GO" id="GO:0000272">
    <property type="term" value="P:polysaccharide catabolic process"/>
    <property type="evidence" value="ECO:0007669"/>
    <property type="project" value="UniProtKB-KW"/>
</dbReference>
<evidence type="ECO:0000256" key="3">
    <source>
        <dbReference type="SAM" id="SignalP"/>
    </source>
</evidence>
<protein>
    <submittedName>
        <fullName evidence="4">Uncharacterized protein</fullName>
    </submittedName>
</protein>
<dbReference type="PANTHER" id="PTHR34002">
    <property type="entry name" value="BLR1656 PROTEIN"/>
    <property type="match status" value="1"/>
</dbReference>
<dbReference type="Pfam" id="PF01670">
    <property type="entry name" value="Glyco_hydro_12"/>
    <property type="match status" value="1"/>
</dbReference>
<comment type="caution">
    <text evidence="4">The sequence shown here is derived from an EMBL/GenBank/DDBJ whole genome shotgun (WGS) entry which is preliminary data.</text>
</comment>
<evidence type="ECO:0000313" key="4">
    <source>
        <dbReference type="EMBL" id="KAA1125287.1"/>
    </source>
</evidence>
<keyword evidence="2" id="KW-0326">Glycosidase</keyword>
<evidence type="ECO:0000313" key="5">
    <source>
        <dbReference type="Proteomes" id="UP000325313"/>
    </source>
</evidence>
<proteinExistence type="inferred from homology"/>
<dbReference type="AlphaFoldDB" id="A0A5B0RHX2"/>
<feature type="chain" id="PRO_5022673452" evidence="3">
    <location>
        <begin position="22"/>
        <end position="310"/>
    </location>
</feature>
<dbReference type="InterPro" id="IPR013320">
    <property type="entry name" value="ConA-like_dom_sf"/>
</dbReference>
<keyword evidence="2" id="KW-0624">Polysaccharide degradation</keyword>
<dbReference type="SUPFAM" id="SSF49899">
    <property type="entry name" value="Concanavalin A-like lectins/glucanases"/>
    <property type="match status" value="1"/>
</dbReference>
<sequence length="310" mass="34271">MKHASFFQIASSLLSLVSVECLPAKNEVVVPPSTTTDLTRGGNNLMQTMGEVDESSCRGNTMTWDKSKTPWEKLQLAQNLNLYQNIWQANKVLDSGMSDITCRAFNKGSVSWKNKFHMPCSPQDNNQVKTYTNVAWAGSPVPLKSAKIFNTTWNWKFLEESSDLVLDVSYDIFLTKDPSCTSQDCASREVMIWLGALGGARPAGTRSPVNGNPTGTLKVGGKYEFQVWQGTVNVPVISIFPAEEGRRYTSFKADLKKVLKTLQAFGIAKDEYILSVGAGIEIFKTKTAIKLVLHLSPKHRGVPRRSLAQS</sequence>
<organism evidence="4 5">
    <name type="scientific">Puccinia graminis f. sp. tritici</name>
    <dbReference type="NCBI Taxonomy" id="56615"/>
    <lineage>
        <taxon>Eukaryota</taxon>
        <taxon>Fungi</taxon>
        <taxon>Dikarya</taxon>
        <taxon>Basidiomycota</taxon>
        <taxon>Pucciniomycotina</taxon>
        <taxon>Pucciniomycetes</taxon>
        <taxon>Pucciniales</taxon>
        <taxon>Pucciniaceae</taxon>
        <taxon>Puccinia</taxon>
    </lineage>
</organism>
<dbReference type="GO" id="GO:0008810">
    <property type="term" value="F:cellulase activity"/>
    <property type="evidence" value="ECO:0007669"/>
    <property type="project" value="InterPro"/>
</dbReference>
<dbReference type="PANTHER" id="PTHR34002:SF9">
    <property type="entry name" value="XYLOGLUCAN-SPECIFIC ENDO-BETA-1,4-GLUCANASE A"/>
    <property type="match status" value="1"/>
</dbReference>
<dbReference type="InterPro" id="IPR013319">
    <property type="entry name" value="GH11/12"/>
</dbReference>
<evidence type="ECO:0000256" key="2">
    <source>
        <dbReference type="RuleBase" id="RU361163"/>
    </source>
</evidence>
<evidence type="ECO:0000256" key="1">
    <source>
        <dbReference type="ARBA" id="ARBA00005519"/>
    </source>
</evidence>
<name>A0A5B0RHX2_PUCGR</name>
<comment type="similarity">
    <text evidence="1 2">Belongs to the glycosyl hydrolase 12 (cellulase H) family.</text>
</comment>
<keyword evidence="3" id="KW-0732">Signal</keyword>
<accession>A0A5B0RHX2</accession>
<gene>
    <name evidence="4" type="ORF">PGTUg99_009928</name>
</gene>
<feature type="signal peptide" evidence="3">
    <location>
        <begin position="1"/>
        <end position="21"/>
    </location>
</feature>
<dbReference type="InterPro" id="IPR002594">
    <property type="entry name" value="GH12"/>
</dbReference>
<dbReference type="EMBL" id="VDEP01000180">
    <property type="protein sequence ID" value="KAA1125287.1"/>
    <property type="molecule type" value="Genomic_DNA"/>
</dbReference>
<keyword evidence="2" id="KW-0378">Hydrolase</keyword>
<dbReference type="Gene3D" id="2.60.120.180">
    <property type="match status" value="1"/>
</dbReference>